<dbReference type="InterPro" id="IPR004893">
    <property type="entry name" value="NifW"/>
</dbReference>
<accession>A0ABU6JLQ3</accession>
<evidence type="ECO:0000256" key="1">
    <source>
        <dbReference type="ARBA" id="ARBA00002247"/>
    </source>
</evidence>
<comment type="caution">
    <text evidence="6">The sequence shown here is derived from an EMBL/GenBank/DDBJ whole genome shotgun (WGS) entry which is preliminary data.</text>
</comment>
<evidence type="ECO:0000256" key="2">
    <source>
        <dbReference type="ARBA" id="ARBA00008351"/>
    </source>
</evidence>
<protein>
    <recommendedName>
        <fullName evidence="4">Nitrogenase-stabilizing/protective protein NifW</fullName>
    </recommendedName>
</protein>
<evidence type="ECO:0000256" key="4">
    <source>
        <dbReference type="ARBA" id="ARBA00016274"/>
    </source>
</evidence>
<dbReference type="Proteomes" id="UP001309705">
    <property type="component" value="Unassembled WGS sequence"/>
</dbReference>
<dbReference type="Pfam" id="PF03206">
    <property type="entry name" value="NifW"/>
    <property type="match status" value="1"/>
</dbReference>
<evidence type="ECO:0000313" key="7">
    <source>
        <dbReference type="Proteomes" id="UP001309705"/>
    </source>
</evidence>
<evidence type="ECO:0000256" key="5">
    <source>
        <dbReference type="ARBA" id="ARBA00023231"/>
    </source>
</evidence>
<proteinExistence type="inferred from homology"/>
<keyword evidence="7" id="KW-1185">Reference proteome</keyword>
<reference evidence="6 7" key="1">
    <citation type="journal article" date="2017" name="Int. J. Syst. Evol. Microbiol.">
        <title>Brenneria populi subsp. brevivirga subsp. nov. isolated from symptomatic bark of Populus x euramericana canker, and description of Brenneria populi subsp. populi subsp. nov.</title>
        <authorList>
            <person name="Zheng M.H."/>
            <person name="Piao C.G."/>
            <person name="Xue H."/>
            <person name="Guo M.W."/>
            <person name="Li Y."/>
        </authorList>
    </citation>
    <scope>NUCLEOTIDE SEQUENCE [LARGE SCALE GENOMIC DNA]</scope>
    <source>
        <strain evidence="6 7">D9-5</strain>
    </source>
</reference>
<name>A0ABU6JLQ3_9GAMM</name>
<organism evidence="6 7">
    <name type="scientific">Brenneria populi</name>
    <dbReference type="NCBI Taxonomy" id="1505588"/>
    <lineage>
        <taxon>Bacteria</taxon>
        <taxon>Pseudomonadati</taxon>
        <taxon>Pseudomonadota</taxon>
        <taxon>Gammaproteobacteria</taxon>
        <taxon>Enterobacterales</taxon>
        <taxon>Pectobacteriaceae</taxon>
        <taxon>Brenneria</taxon>
    </lineage>
</organism>
<dbReference type="RefSeq" id="WP_327616664.1">
    <property type="nucleotide sequence ID" value="NZ_JAYWTM010000001.1"/>
</dbReference>
<comment type="similarity">
    <text evidence="2">Belongs to the NifW family.</text>
</comment>
<evidence type="ECO:0000256" key="3">
    <source>
        <dbReference type="ARBA" id="ARBA00011284"/>
    </source>
</evidence>
<comment type="function">
    <text evidence="1">May protect the nitrogenase Fe-Mo protein from oxidative damage.</text>
</comment>
<evidence type="ECO:0000313" key="6">
    <source>
        <dbReference type="EMBL" id="MEC5341485.1"/>
    </source>
</evidence>
<sequence>MDWFNELPGVSRLESAEDFLRFFAIPFDERDVRVKHLHILHAFSRRLRQYRPDDEPEIAPQQRRRLRLDQVRLMLMESYAYVIGGELRERSPLRVYQRTVRCFIPWLLLDEGKGV</sequence>
<comment type="subunit">
    <text evidence="3">Homotrimer; associates with NifD.</text>
</comment>
<dbReference type="EMBL" id="JAYWTM010000001">
    <property type="protein sequence ID" value="MEC5341485.1"/>
    <property type="molecule type" value="Genomic_DNA"/>
</dbReference>
<keyword evidence="5" id="KW-0535">Nitrogen fixation</keyword>
<gene>
    <name evidence="6" type="ORF">VSX58_02500</name>
</gene>